<dbReference type="Proteomes" id="UP000217676">
    <property type="component" value="Chromosome"/>
</dbReference>
<dbReference type="EMBL" id="AP017424">
    <property type="protein sequence ID" value="BAU82994.1"/>
    <property type="molecule type" value="Genomic_DNA"/>
</dbReference>
<dbReference type="KEGG" id="slau:SLA_2057"/>
<dbReference type="SUPFAM" id="SSF81901">
    <property type="entry name" value="HCP-like"/>
    <property type="match status" value="2"/>
</dbReference>
<dbReference type="InterPro" id="IPR011990">
    <property type="entry name" value="TPR-like_helical_dom_sf"/>
</dbReference>
<accession>A0A160NXS1</accession>
<keyword evidence="1" id="KW-0812">Transmembrane</keyword>
<dbReference type="Gene3D" id="1.25.40.10">
    <property type="entry name" value="Tetratricopeptide repeat domain"/>
    <property type="match status" value="1"/>
</dbReference>
<evidence type="ECO:0000313" key="3">
    <source>
        <dbReference type="EMBL" id="BAU82994.1"/>
    </source>
</evidence>
<dbReference type="InterPro" id="IPR035994">
    <property type="entry name" value="Nucleoside_phosphorylase_sf"/>
</dbReference>
<sequence length="669" mass="72517">MILTALPLEYNAVLEHLTETRRLVHPSGTRFDQGRLPGTRWQVALAEVGVGNGMAGLITQQAREWLHPEVLLFVGVAGGLRPDIALGDVVVATKVYSYHGGKQSHGRFDARPEAWFPAHSLVQAARAALRRKQGIHFEAIAAGEVVLNDPDCSLADQIRHHYNDAIAIEMESAGVARAAHLAELRALTIRGISDKADGKKSIADASGSQRRAAANAAAAAVATLAELGNYDATEDPGVSSSSPVAASIDGSSARVDDAAGLDTTAGCPALVDAGIGFWGLLRLDWPTASRSPIGPTIDDTSQPLAVAPGFLPATPDRQLDDIFMEVSRAIAKGLGVPGLTNDSLLRPVRWPVEPRWWLLRANLVELMRVRAASAERSPTADEIRRYEEGAQTVLSQLRRITDHSGAGQKQGHAQSEAELHRAAMKGDIMAMYELGQLLMRKSQQHSEPQSAVRRRESELWLSKAFQGGHAHAGLYLGYLLREANRCKEAGEFFADAYRNGCIAAAAAMGLHIRQHPDIYSPVARPGSTSRMRQKVEVDRQSGEWFAKFVADDPHASFESLHHDASESHLAKAALEIGKWLHARGEHEEALFWYVRAFLGGHNEAAHRLSLLFREVGCPEQAEHWTDAVAKFGYETEDSSFTCGVVLFFALLLFFACVVGGAVLIARGLA</sequence>
<feature type="transmembrane region" description="Helical" evidence="1">
    <location>
        <begin position="644"/>
        <end position="665"/>
    </location>
</feature>
<dbReference type="GO" id="GO:0019284">
    <property type="term" value="P:L-methionine salvage from S-adenosylmethionine"/>
    <property type="evidence" value="ECO:0007669"/>
    <property type="project" value="TreeGrafter"/>
</dbReference>
<reference evidence="3 4" key="1">
    <citation type="journal article" date="2016" name="Genome Announc.">
        <title>Complete Genome Sequence of Thiostrepton-Producing Streptomyces laurentii ATCC 31255.</title>
        <authorList>
            <person name="Doi K."/>
            <person name="Fujino Y."/>
            <person name="Nagayoshi Y."/>
            <person name="Ohshima T."/>
            <person name="Ogata S."/>
        </authorList>
    </citation>
    <scope>NUCLEOTIDE SEQUENCE [LARGE SCALE GENOMIC DNA]</scope>
    <source>
        <strain evidence="3 4">ATCC 31255</strain>
    </source>
</reference>
<keyword evidence="1" id="KW-0472">Membrane</keyword>
<dbReference type="Gene3D" id="3.40.50.1580">
    <property type="entry name" value="Nucleoside phosphorylase domain"/>
    <property type="match status" value="1"/>
</dbReference>
<organism evidence="3 4">
    <name type="scientific">Streptomyces laurentii</name>
    <dbReference type="NCBI Taxonomy" id="39478"/>
    <lineage>
        <taxon>Bacteria</taxon>
        <taxon>Bacillati</taxon>
        <taxon>Actinomycetota</taxon>
        <taxon>Actinomycetes</taxon>
        <taxon>Kitasatosporales</taxon>
        <taxon>Streptomycetaceae</taxon>
        <taxon>Streptomyces</taxon>
    </lineage>
</organism>
<dbReference type="GO" id="GO:0008930">
    <property type="term" value="F:methylthioadenosine nucleosidase activity"/>
    <property type="evidence" value="ECO:0007669"/>
    <property type="project" value="TreeGrafter"/>
</dbReference>
<evidence type="ECO:0000313" key="4">
    <source>
        <dbReference type="Proteomes" id="UP000217676"/>
    </source>
</evidence>
<dbReference type="PANTHER" id="PTHR46832:SF1">
    <property type="entry name" value="5'-METHYLTHIOADENOSINE_S-ADENOSYLHOMOCYSTEINE NUCLEOSIDASE"/>
    <property type="match status" value="1"/>
</dbReference>
<dbReference type="AlphaFoldDB" id="A0A160NXS1"/>
<keyword evidence="1" id="KW-1133">Transmembrane helix</keyword>
<dbReference type="SUPFAM" id="SSF53167">
    <property type="entry name" value="Purine and uridine phosphorylases"/>
    <property type="match status" value="1"/>
</dbReference>
<evidence type="ECO:0000259" key="2">
    <source>
        <dbReference type="Pfam" id="PF01048"/>
    </source>
</evidence>
<protein>
    <submittedName>
        <fullName evidence="3">MTA/SAH nucleosidase</fullName>
    </submittedName>
</protein>
<dbReference type="GO" id="GO:0005829">
    <property type="term" value="C:cytosol"/>
    <property type="evidence" value="ECO:0007669"/>
    <property type="project" value="TreeGrafter"/>
</dbReference>
<dbReference type="CDD" id="cd09008">
    <property type="entry name" value="MTAN"/>
    <property type="match status" value="1"/>
</dbReference>
<dbReference type="Pfam" id="PF01048">
    <property type="entry name" value="PNP_UDP_1"/>
    <property type="match status" value="1"/>
</dbReference>
<feature type="domain" description="Nucleoside phosphorylase" evidence="2">
    <location>
        <begin position="2"/>
        <end position="224"/>
    </location>
</feature>
<evidence type="ECO:0000256" key="1">
    <source>
        <dbReference type="SAM" id="Phobius"/>
    </source>
</evidence>
<dbReference type="PANTHER" id="PTHR46832">
    <property type="entry name" value="5'-METHYLTHIOADENOSINE/S-ADENOSYLHOMOCYSTEINE NUCLEOSIDASE"/>
    <property type="match status" value="1"/>
</dbReference>
<dbReference type="GO" id="GO:0009116">
    <property type="term" value="P:nucleoside metabolic process"/>
    <property type="evidence" value="ECO:0007669"/>
    <property type="project" value="InterPro"/>
</dbReference>
<dbReference type="GO" id="GO:0008782">
    <property type="term" value="F:adenosylhomocysteine nucleosidase activity"/>
    <property type="evidence" value="ECO:0007669"/>
    <property type="project" value="TreeGrafter"/>
</dbReference>
<keyword evidence="4" id="KW-1185">Reference proteome</keyword>
<gene>
    <name evidence="3" type="ORF">SLA_2057</name>
</gene>
<dbReference type="InterPro" id="IPR000845">
    <property type="entry name" value="Nucleoside_phosphorylase_d"/>
</dbReference>
<name>A0A160NXS1_STRLU</name>
<proteinExistence type="predicted"/>